<gene>
    <name evidence="1" type="ORF">TRIVIDRAFT_220840</name>
</gene>
<sequence length="172" mass="19790">MATHADKIYKLEQKLEKETLTSILKVLTFICQETGSTTEVVPVTRPDIASSSWVYQYSYRGINIIQRPEPVGFAGWREYDPNDGGRTSIVIHYSAVMNGDQRWEFQLSIYDPEKFWESLKAHGNAATDCEEYNKLLATLWSETYKIPFKNNRSPISARITKIETVNYPKADK</sequence>
<dbReference type="InParanoid" id="G9MNX7"/>
<proteinExistence type="predicted"/>
<comment type="caution">
    <text evidence="1">The sequence shown here is derived from an EMBL/GenBank/DDBJ whole genome shotgun (WGS) entry which is preliminary data.</text>
</comment>
<keyword evidence="2" id="KW-1185">Reference proteome</keyword>
<name>G9MNX7_HYPVG</name>
<dbReference type="EMBL" id="ABDF02000005">
    <property type="protein sequence ID" value="EHK23579.1"/>
    <property type="molecule type" value="Genomic_DNA"/>
</dbReference>
<dbReference type="GeneID" id="25791513"/>
<dbReference type="HOGENOM" id="CLU_1555463_0_0_1"/>
<dbReference type="OrthoDB" id="4884621at2759"/>
<reference evidence="1 2" key="1">
    <citation type="journal article" date="2011" name="Genome Biol.">
        <title>Comparative genome sequence analysis underscores mycoparasitism as the ancestral life style of Trichoderma.</title>
        <authorList>
            <person name="Kubicek C.P."/>
            <person name="Herrera-Estrella A."/>
            <person name="Seidl-Seiboth V."/>
            <person name="Martinez D.A."/>
            <person name="Druzhinina I.S."/>
            <person name="Thon M."/>
            <person name="Zeilinger S."/>
            <person name="Casas-Flores S."/>
            <person name="Horwitz B.A."/>
            <person name="Mukherjee P.K."/>
            <person name="Mukherjee M."/>
            <person name="Kredics L."/>
            <person name="Alcaraz L.D."/>
            <person name="Aerts A."/>
            <person name="Antal Z."/>
            <person name="Atanasova L."/>
            <person name="Cervantes-Badillo M.G."/>
            <person name="Challacombe J."/>
            <person name="Chertkov O."/>
            <person name="McCluskey K."/>
            <person name="Coulpier F."/>
            <person name="Deshpande N."/>
            <person name="von Doehren H."/>
            <person name="Ebbole D.J."/>
            <person name="Esquivel-Naranjo E.U."/>
            <person name="Fekete E."/>
            <person name="Flipphi M."/>
            <person name="Glaser F."/>
            <person name="Gomez-Rodriguez E.Y."/>
            <person name="Gruber S."/>
            <person name="Han C."/>
            <person name="Henrissat B."/>
            <person name="Hermosa R."/>
            <person name="Hernandez-Onate M."/>
            <person name="Karaffa L."/>
            <person name="Kosti I."/>
            <person name="Le Crom S."/>
            <person name="Lindquist E."/>
            <person name="Lucas S."/>
            <person name="Luebeck M."/>
            <person name="Luebeck P.S."/>
            <person name="Margeot A."/>
            <person name="Metz B."/>
            <person name="Misra M."/>
            <person name="Nevalainen H."/>
            <person name="Omann M."/>
            <person name="Packer N."/>
            <person name="Perrone G."/>
            <person name="Uresti-Rivera E.E."/>
            <person name="Salamov A."/>
            <person name="Schmoll M."/>
            <person name="Seiboth B."/>
            <person name="Shapiro H."/>
            <person name="Sukno S."/>
            <person name="Tamayo-Ramos J.A."/>
            <person name="Tisch D."/>
            <person name="Wiest A."/>
            <person name="Wilkinson H.H."/>
            <person name="Zhang M."/>
            <person name="Coutinho P.M."/>
            <person name="Kenerley C.M."/>
            <person name="Monte E."/>
            <person name="Baker S.E."/>
            <person name="Grigoriev I.V."/>
        </authorList>
    </citation>
    <scope>NUCLEOTIDE SEQUENCE [LARGE SCALE GENOMIC DNA]</scope>
    <source>
        <strain evidence="2">Gv29-8 / FGSC 10586</strain>
    </source>
</reference>
<protein>
    <submittedName>
        <fullName evidence="1">Uncharacterized protein</fullName>
    </submittedName>
</protein>
<dbReference type="OMA" id="WREYDPN"/>
<dbReference type="Proteomes" id="UP000007115">
    <property type="component" value="Unassembled WGS sequence"/>
</dbReference>
<dbReference type="RefSeq" id="XP_013957793.1">
    <property type="nucleotide sequence ID" value="XM_014102318.1"/>
</dbReference>
<evidence type="ECO:0000313" key="1">
    <source>
        <dbReference type="EMBL" id="EHK23579.1"/>
    </source>
</evidence>
<evidence type="ECO:0000313" key="2">
    <source>
        <dbReference type="Proteomes" id="UP000007115"/>
    </source>
</evidence>
<organism evidence="1 2">
    <name type="scientific">Hypocrea virens (strain Gv29-8 / FGSC 10586)</name>
    <name type="common">Gliocladium virens</name>
    <name type="synonym">Trichoderma virens</name>
    <dbReference type="NCBI Taxonomy" id="413071"/>
    <lineage>
        <taxon>Eukaryota</taxon>
        <taxon>Fungi</taxon>
        <taxon>Dikarya</taxon>
        <taxon>Ascomycota</taxon>
        <taxon>Pezizomycotina</taxon>
        <taxon>Sordariomycetes</taxon>
        <taxon>Hypocreomycetidae</taxon>
        <taxon>Hypocreales</taxon>
        <taxon>Hypocreaceae</taxon>
        <taxon>Trichoderma</taxon>
    </lineage>
</organism>
<dbReference type="AlphaFoldDB" id="G9MNX7"/>
<dbReference type="VEuPathDB" id="FungiDB:TRIVIDRAFT_220840"/>
<accession>G9MNX7</accession>